<evidence type="ECO:0000256" key="1">
    <source>
        <dbReference type="SAM" id="MobiDB-lite"/>
    </source>
</evidence>
<dbReference type="EMBL" id="NMUH01005459">
    <property type="protein sequence ID" value="MQM12806.1"/>
    <property type="molecule type" value="Genomic_DNA"/>
</dbReference>
<proteinExistence type="predicted"/>
<gene>
    <name evidence="2" type="ORF">Taro_045725</name>
</gene>
<protein>
    <submittedName>
        <fullName evidence="2">Uncharacterized protein</fullName>
    </submittedName>
</protein>
<accession>A0A843WXQ3</accession>
<evidence type="ECO:0000313" key="2">
    <source>
        <dbReference type="EMBL" id="MQM12806.1"/>
    </source>
</evidence>
<feature type="compositionally biased region" description="Low complexity" evidence="1">
    <location>
        <begin position="310"/>
        <end position="334"/>
    </location>
</feature>
<keyword evidence="3" id="KW-1185">Reference proteome</keyword>
<name>A0A843WXQ3_COLES</name>
<feature type="compositionally biased region" description="Polar residues" evidence="1">
    <location>
        <begin position="446"/>
        <end position="459"/>
    </location>
</feature>
<reference evidence="2" key="1">
    <citation type="submission" date="2017-07" db="EMBL/GenBank/DDBJ databases">
        <title>Taro Niue Genome Assembly and Annotation.</title>
        <authorList>
            <person name="Atibalentja N."/>
            <person name="Keating K."/>
            <person name="Fields C.J."/>
        </authorList>
    </citation>
    <scope>NUCLEOTIDE SEQUENCE</scope>
    <source>
        <strain evidence="2">Niue_2</strain>
        <tissue evidence="2">Leaf</tissue>
    </source>
</reference>
<evidence type="ECO:0000313" key="3">
    <source>
        <dbReference type="Proteomes" id="UP000652761"/>
    </source>
</evidence>
<sequence length="512" mass="54873">MEDAPIQGEQSVEKEAQPQGEHTASAPIDNQFREGIVESASDEEANVDNVEPVARASVKGNGVAPEIPLLTRKPHKKLKKSKLKINMKPIVDRLDEQGKILCSVQSDIASIFISQSTTAKEMGMVKNAVRWVQSELISIKESIATLADLVRTQSTNAPPAPPPAAPDSSSGPSGPRQENVGPSGPSDVAEDRPSGQQVVEEVAAPVQYNVEVVKTGPPGPAEDVSGPPGPVVSEAETSRVEALAIALEASVPSSLQTPAPPSPPSSSTASPAPITFKQPMPRTISSPTPFPSESSSSPATSTSIPPPSPIIENPPASSSAGASSSSGPSSAEPSIIPPPTHQSILHPPTPASFVTFIPEGAQLEGPFLKKFEDELEITTIRSVLEVGSHVHKTGSPSPISKKRKLSNTLALPKFSPLWFSLTVENRRKPIYCEYLQKMMAISRKQSSKIAQARSSNTNQARRHQCTPRKDPSRMYTRTRVRGYVSNIQQARKYSQRRCNASNHYTPWLTVYL</sequence>
<organism evidence="2 3">
    <name type="scientific">Colocasia esculenta</name>
    <name type="common">Wild taro</name>
    <name type="synonym">Arum esculentum</name>
    <dbReference type="NCBI Taxonomy" id="4460"/>
    <lineage>
        <taxon>Eukaryota</taxon>
        <taxon>Viridiplantae</taxon>
        <taxon>Streptophyta</taxon>
        <taxon>Embryophyta</taxon>
        <taxon>Tracheophyta</taxon>
        <taxon>Spermatophyta</taxon>
        <taxon>Magnoliopsida</taxon>
        <taxon>Liliopsida</taxon>
        <taxon>Araceae</taxon>
        <taxon>Aroideae</taxon>
        <taxon>Colocasieae</taxon>
        <taxon>Colocasia</taxon>
    </lineage>
</organism>
<feature type="compositionally biased region" description="Low complexity" evidence="1">
    <location>
        <begin position="283"/>
        <end position="303"/>
    </location>
</feature>
<dbReference type="Proteomes" id="UP000652761">
    <property type="component" value="Unassembled WGS sequence"/>
</dbReference>
<feature type="region of interest" description="Disordered" evidence="1">
    <location>
        <begin position="212"/>
        <end position="237"/>
    </location>
</feature>
<feature type="region of interest" description="Disordered" evidence="1">
    <location>
        <begin position="1"/>
        <end position="47"/>
    </location>
</feature>
<dbReference type="OrthoDB" id="6768573at2759"/>
<comment type="caution">
    <text evidence="2">The sequence shown here is derived from an EMBL/GenBank/DDBJ whole genome shotgun (WGS) entry which is preliminary data.</text>
</comment>
<feature type="region of interest" description="Disordered" evidence="1">
    <location>
        <begin position="251"/>
        <end position="351"/>
    </location>
</feature>
<dbReference type="AlphaFoldDB" id="A0A843WXQ3"/>
<feature type="region of interest" description="Disordered" evidence="1">
    <location>
        <begin position="446"/>
        <end position="474"/>
    </location>
</feature>
<feature type="region of interest" description="Disordered" evidence="1">
    <location>
        <begin position="153"/>
        <end position="197"/>
    </location>
</feature>
<feature type="compositionally biased region" description="Low complexity" evidence="1">
    <location>
        <begin position="166"/>
        <end position="175"/>
    </location>
</feature>